<evidence type="ECO:0000313" key="3">
    <source>
        <dbReference type="Proteomes" id="UP001201163"/>
    </source>
</evidence>
<feature type="compositionally biased region" description="Polar residues" evidence="1">
    <location>
        <begin position="516"/>
        <end position="530"/>
    </location>
</feature>
<feature type="compositionally biased region" description="Polar residues" evidence="1">
    <location>
        <begin position="117"/>
        <end position="130"/>
    </location>
</feature>
<proteinExistence type="predicted"/>
<feature type="compositionally biased region" description="Low complexity" evidence="1">
    <location>
        <begin position="557"/>
        <end position="574"/>
    </location>
</feature>
<organism evidence="2 3">
    <name type="scientific">Lactarius akahatsu</name>
    <dbReference type="NCBI Taxonomy" id="416441"/>
    <lineage>
        <taxon>Eukaryota</taxon>
        <taxon>Fungi</taxon>
        <taxon>Dikarya</taxon>
        <taxon>Basidiomycota</taxon>
        <taxon>Agaricomycotina</taxon>
        <taxon>Agaricomycetes</taxon>
        <taxon>Russulales</taxon>
        <taxon>Russulaceae</taxon>
        <taxon>Lactarius</taxon>
    </lineage>
</organism>
<feature type="region of interest" description="Disordered" evidence="1">
    <location>
        <begin position="114"/>
        <end position="151"/>
    </location>
</feature>
<dbReference type="Proteomes" id="UP001201163">
    <property type="component" value="Unassembled WGS sequence"/>
</dbReference>
<feature type="compositionally biased region" description="Pro residues" evidence="1">
    <location>
        <begin position="590"/>
        <end position="604"/>
    </location>
</feature>
<dbReference type="AlphaFoldDB" id="A0AAD4LFR4"/>
<feature type="region of interest" description="Disordered" evidence="1">
    <location>
        <begin position="191"/>
        <end position="218"/>
    </location>
</feature>
<feature type="compositionally biased region" description="Polar residues" evidence="1">
    <location>
        <begin position="611"/>
        <end position="625"/>
    </location>
</feature>
<accession>A0AAD4LFR4</accession>
<feature type="compositionally biased region" description="Polar residues" evidence="1">
    <location>
        <begin position="337"/>
        <end position="370"/>
    </location>
</feature>
<feature type="compositionally biased region" description="Low complexity" evidence="1">
    <location>
        <begin position="191"/>
        <end position="207"/>
    </location>
</feature>
<comment type="caution">
    <text evidence="2">The sequence shown here is derived from an EMBL/GenBank/DDBJ whole genome shotgun (WGS) entry which is preliminary data.</text>
</comment>
<name>A0AAD4LFR4_9AGAM</name>
<evidence type="ECO:0000313" key="2">
    <source>
        <dbReference type="EMBL" id="KAH8990239.1"/>
    </source>
</evidence>
<gene>
    <name evidence="2" type="ORF">EDB92DRAFT_2104031</name>
</gene>
<feature type="non-terminal residue" evidence="2">
    <location>
        <position position="707"/>
    </location>
</feature>
<sequence>MSSEPYQDSGAHRIKRKPPPPFPYSARYPEPDPTDPFAPLSVLRDRTATLTNSAYESPIAVLQDPAPGASKVHDLATFIVHQRKNATSPGLQFGENRWLGHASQLRKGASLGLGLHENSSSEAPTTNAIALTTPRPGARETRRRESRRRSQSVFALRSGAFSFWESRGALEPQSNVDSSVSRRHSLLPYDSSTSVLTSSSTSSGESTHGVRQASKASVRPRSCSSSFVTAALLDGVPEFSSDAVPVHKSMHVMQVDLPTPQVVEERSECPPSRTLSPLPVPRETSWSRDLAFYSATSRPQTPSSIQSSRPTSLPASVALTLPFAPVALPPASPPLFTTPSQTSSSHQNAPTVATSLPPSISNSRRVSTPPENLDALPLQLNFRFPKQQRCVESEPESVERENGRFARLRALTSTGSQRQRISASSSLRSTLQAAADAADRLASQDASIHALPPAPAPAVTQAQAIVAENLVTSPVAETAPEWKEREVDQRVQVQPGSQACAAERHSRAASPVPHQNVDNVPSASRNQSVASARPTPSKPVPKPEPESTPALKHRSLSRSSQRCSSRRSTSTPLPISRPLPSPPSVTAHPNPEPVAKSPPTPPPRANGHGLTRTQVQHAASTSTHSIVHAGAVRDVTHRPSCRRSSPTCTLCASTCSTICSPLSASPNEQPAAATTTSTRRTYHPPAVAHGARVGLERRTVGIFEFVA</sequence>
<feature type="region of interest" description="Disordered" evidence="1">
    <location>
        <begin position="1"/>
        <end position="39"/>
    </location>
</feature>
<protein>
    <submittedName>
        <fullName evidence="2">Uncharacterized protein</fullName>
    </submittedName>
</protein>
<evidence type="ECO:0000256" key="1">
    <source>
        <dbReference type="SAM" id="MobiDB-lite"/>
    </source>
</evidence>
<feature type="region of interest" description="Disordered" evidence="1">
    <location>
        <begin position="477"/>
        <end position="626"/>
    </location>
</feature>
<dbReference type="EMBL" id="JAKELL010000031">
    <property type="protein sequence ID" value="KAH8990239.1"/>
    <property type="molecule type" value="Genomic_DNA"/>
</dbReference>
<keyword evidence="3" id="KW-1185">Reference proteome</keyword>
<feature type="compositionally biased region" description="Basic and acidic residues" evidence="1">
    <location>
        <begin position="480"/>
        <end position="489"/>
    </location>
</feature>
<reference evidence="2" key="1">
    <citation type="submission" date="2022-01" db="EMBL/GenBank/DDBJ databases">
        <title>Comparative genomics reveals a dynamic genome evolution in the ectomycorrhizal milk-cap (Lactarius) mushrooms.</title>
        <authorList>
            <consortium name="DOE Joint Genome Institute"/>
            <person name="Lebreton A."/>
            <person name="Tang N."/>
            <person name="Kuo A."/>
            <person name="LaButti K."/>
            <person name="Drula E."/>
            <person name="Barry K."/>
            <person name="Clum A."/>
            <person name="Lipzen A."/>
            <person name="Mousain D."/>
            <person name="Ng V."/>
            <person name="Wang R."/>
            <person name="Wang X."/>
            <person name="Dai Y."/>
            <person name="Henrissat B."/>
            <person name="Grigoriev I.V."/>
            <person name="Guerin-Laguette A."/>
            <person name="Yu F."/>
            <person name="Martin F.M."/>
        </authorList>
    </citation>
    <scope>NUCLEOTIDE SEQUENCE</scope>
    <source>
        <strain evidence="2">QP</strain>
    </source>
</reference>
<feature type="region of interest" description="Disordered" evidence="1">
    <location>
        <begin position="332"/>
        <end position="371"/>
    </location>
</feature>